<dbReference type="InterPro" id="IPR003877">
    <property type="entry name" value="SPRY_dom"/>
</dbReference>
<reference evidence="2 3" key="1">
    <citation type="journal article" date="2013" name="Curr. Biol.">
        <title>The Genome of the Foraminiferan Reticulomyxa filosa.</title>
        <authorList>
            <person name="Glockner G."/>
            <person name="Hulsmann N."/>
            <person name="Schleicher M."/>
            <person name="Noegel A.A."/>
            <person name="Eichinger L."/>
            <person name="Gallinger C."/>
            <person name="Pawlowski J."/>
            <person name="Sierra R."/>
            <person name="Euteneuer U."/>
            <person name="Pillet L."/>
            <person name="Moustafa A."/>
            <person name="Platzer M."/>
            <person name="Groth M."/>
            <person name="Szafranski K."/>
            <person name="Schliwa M."/>
        </authorList>
    </citation>
    <scope>NUCLEOTIDE SEQUENCE [LARGE SCALE GENOMIC DNA]</scope>
</reference>
<dbReference type="Pfam" id="PF00622">
    <property type="entry name" value="SPRY"/>
    <property type="match status" value="1"/>
</dbReference>
<keyword evidence="3" id="KW-1185">Reference proteome</keyword>
<name>X6L9F3_RETFI</name>
<organism evidence="2 3">
    <name type="scientific">Reticulomyxa filosa</name>
    <dbReference type="NCBI Taxonomy" id="46433"/>
    <lineage>
        <taxon>Eukaryota</taxon>
        <taxon>Sar</taxon>
        <taxon>Rhizaria</taxon>
        <taxon>Retaria</taxon>
        <taxon>Foraminifera</taxon>
        <taxon>Monothalamids</taxon>
        <taxon>Reticulomyxidae</taxon>
        <taxon>Reticulomyxa</taxon>
    </lineage>
</organism>
<feature type="non-terminal residue" evidence="2">
    <location>
        <position position="263"/>
    </location>
</feature>
<dbReference type="EMBL" id="ASPP01046083">
    <property type="protein sequence ID" value="ETN98672.1"/>
    <property type="molecule type" value="Genomic_DNA"/>
</dbReference>
<comment type="caution">
    <text evidence="2">The sequence shown here is derived from an EMBL/GenBank/DDBJ whole genome shotgun (WGS) entry which is preliminary data.</text>
</comment>
<evidence type="ECO:0000259" key="1">
    <source>
        <dbReference type="Pfam" id="PF00622"/>
    </source>
</evidence>
<evidence type="ECO:0000313" key="2">
    <source>
        <dbReference type="EMBL" id="ETN98672.1"/>
    </source>
</evidence>
<sequence>MNFLRFSFFFLKKKKKGRYKPRGGHEIWDKKKKFITKMYIAREWNPTTPVMKILTEMSQILSKIPGGRQAETEQKKIKQQINEHTCIWCGHCNDQPVPAKGLRYGLQQDDFIKLMARVPSIVDNESQDWRDARIVAVECSFARVYFEAQIVRVTLSPKNVTPIRVGWTLKETFDETSGECEYVALGNRYFVDGTTSYLIHKVPYAVEANKEQSHGFSEGDSVVCAADFEGQVLSFFINGKRCVSYDMPSSFTEGTLVPYIGTA</sequence>
<accession>X6L9F3</accession>
<protein>
    <recommendedName>
        <fullName evidence="1">SPRY domain-containing protein</fullName>
    </recommendedName>
</protein>
<proteinExistence type="predicted"/>
<dbReference type="Gene3D" id="2.60.120.920">
    <property type="match status" value="1"/>
</dbReference>
<gene>
    <name evidence="2" type="ORF">RFI_38820</name>
</gene>
<evidence type="ECO:0000313" key="3">
    <source>
        <dbReference type="Proteomes" id="UP000023152"/>
    </source>
</evidence>
<dbReference type="InterPro" id="IPR043136">
    <property type="entry name" value="B30.2/SPRY_sf"/>
</dbReference>
<feature type="domain" description="SPRY" evidence="1">
    <location>
        <begin position="143"/>
        <end position="261"/>
    </location>
</feature>
<dbReference type="Proteomes" id="UP000023152">
    <property type="component" value="Unassembled WGS sequence"/>
</dbReference>
<dbReference type="AlphaFoldDB" id="X6L9F3"/>